<feature type="chain" id="PRO_5014713886" description="DUF4377 domain-containing protein" evidence="1">
    <location>
        <begin position="23"/>
        <end position="173"/>
    </location>
</feature>
<dbReference type="OrthoDB" id="666398at2"/>
<dbReference type="RefSeq" id="WP_102754303.1">
    <property type="nucleotide sequence ID" value="NZ_CP025791.1"/>
</dbReference>
<name>A0A2K9PKQ3_9FLAO</name>
<dbReference type="PROSITE" id="PS51257">
    <property type="entry name" value="PROKAR_LIPOPROTEIN"/>
    <property type="match status" value="1"/>
</dbReference>
<dbReference type="Proteomes" id="UP000235826">
    <property type="component" value="Chromosome"/>
</dbReference>
<gene>
    <name evidence="2" type="ORF">C1H87_02500</name>
</gene>
<protein>
    <recommendedName>
        <fullName evidence="4">DUF4377 domain-containing protein</fullName>
    </recommendedName>
</protein>
<feature type="signal peptide" evidence="1">
    <location>
        <begin position="1"/>
        <end position="22"/>
    </location>
</feature>
<accession>A0A2K9PKQ3</accession>
<organism evidence="2 3">
    <name type="scientific">Flavivirga eckloniae</name>
    <dbReference type="NCBI Taxonomy" id="1803846"/>
    <lineage>
        <taxon>Bacteria</taxon>
        <taxon>Pseudomonadati</taxon>
        <taxon>Bacteroidota</taxon>
        <taxon>Flavobacteriia</taxon>
        <taxon>Flavobacteriales</taxon>
        <taxon>Flavobacteriaceae</taxon>
        <taxon>Flavivirga</taxon>
    </lineage>
</organism>
<evidence type="ECO:0008006" key="4">
    <source>
        <dbReference type="Google" id="ProtNLM"/>
    </source>
</evidence>
<sequence>MKSKIYSIALLLVITLAFSCESDDLAHQDDFVNSKITWLQFKESSYNSYKYTTTFSSWIGTSWETTITVSKGEIVKRHFKYTLTKGLPDDFPEENLEWTENENELGSNGYKHTLLTLDEVYEKAQNEWLKDREQAQIFFETKNNGLISTCGYIEKGCQDDCFIGIKIKSIEAL</sequence>
<dbReference type="KEGG" id="fek:C1H87_02500"/>
<keyword evidence="3" id="KW-1185">Reference proteome</keyword>
<evidence type="ECO:0000256" key="1">
    <source>
        <dbReference type="SAM" id="SignalP"/>
    </source>
</evidence>
<evidence type="ECO:0000313" key="3">
    <source>
        <dbReference type="Proteomes" id="UP000235826"/>
    </source>
</evidence>
<dbReference type="EMBL" id="CP025791">
    <property type="protein sequence ID" value="AUP77643.1"/>
    <property type="molecule type" value="Genomic_DNA"/>
</dbReference>
<keyword evidence="1" id="KW-0732">Signal</keyword>
<dbReference type="AlphaFoldDB" id="A0A2K9PKQ3"/>
<proteinExistence type="predicted"/>
<evidence type="ECO:0000313" key="2">
    <source>
        <dbReference type="EMBL" id="AUP77643.1"/>
    </source>
</evidence>
<reference evidence="2 3" key="1">
    <citation type="submission" date="2018-01" db="EMBL/GenBank/DDBJ databases">
        <title>Complete genome sequence of Flavivirga eckloniae ECD14 isolated from seaweed Ecklonia cava.</title>
        <authorList>
            <person name="Lee J.H."/>
            <person name="Baik K.S."/>
            <person name="Seong C.N."/>
        </authorList>
    </citation>
    <scope>NUCLEOTIDE SEQUENCE [LARGE SCALE GENOMIC DNA]</scope>
    <source>
        <strain evidence="2 3">ECD14</strain>
    </source>
</reference>